<feature type="compositionally biased region" description="Basic and acidic residues" evidence="1">
    <location>
        <begin position="15"/>
        <end position="37"/>
    </location>
</feature>
<evidence type="ECO:0000313" key="2">
    <source>
        <dbReference type="Proteomes" id="UP000492821"/>
    </source>
</evidence>
<sequence>MSKGLKRLSSESVDTNEKRPKLDAEDQQIAEEKKRAENQGAHQAENRAIVGKDESIETIFIDPSVPLIDLSHWFTEADWIAAFCETDKQSSSQRGGATDKSFN</sequence>
<dbReference type="Proteomes" id="UP000492821">
    <property type="component" value="Unassembled WGS sequence"/>
</dbReference>
<feature type="region of interest" description="Disordered" evidence="1">
    <location>
        <begin position="1"/>
        <end position="49"/>
    </location>
</feature>
<proteinExistence type="predicted"/>
<dbReference type="AlphaFoldDB" id="A0A7E4W5M0"/>
<organism evidence="2 3">
    <name type="scientific">Panagrellus redivivus</name>
    <name type="common">Microworm</name>
    <dbReference type="NCBI Taxonomy" id="6233"/>
    <lineage>
        <taxon>Eukaryota</taxon>
        <taxon>Metazoa</taxon>
        <taxon>Ecdysozoa</taxon>
        <taxon>Nematoda</taxon>
        <taxon>Chromadorea</taxon>
        <taxon>Rhabditida</taxon>
        <taxon>Tylenchina</taxon>
        <taxon>Panagrolaimomorpha</taxon>
        <taxon>Panagrolaimoidea</taxon>
        <taxon>Panagrolaimidae</taxon>
        <taxon>Panagrellus</taxon>
    </lineage>
</organism>
<keyword evidence="2" id="KW-1185">Reference proteome</keyword>
<protein>
    <submittedName>
        <fullName evidence="3">Uncharacterized protein</fullName>
    </submittedName>
</protein>
<reference evidence="2" key="1">
    <citation type="journal article" date="2013" name="Genetics">
        <title>The draft genome and transcriptome of Panagrellus redivivus are shaped by the harsh demands of a free-living lifestyle.</title>
        <authorList>
            <person name="Srinivasan J."/>
            <person name="Dillman A.R."/>
            <person name="Macchietto M.G."/>
            <person name="Heikkinen L."/>
            <person name="Lakso M."/>
            <person name="Fracchia K.M."/>
            <person name="Antoshechkin I."/>
            <person name="Mortazavi A."/>
            <person name="Wong G."/>
            <person name="Sternberg P.W."/>
        </authorList>
    </citation>
    <scope>NUCLEOTIDE SEQUENCE [LARGE SCALE GENOMIC DNA]</scope>
    <source>
        <strain evidence="2">MT8872</strain>
    </source>
</reference>
<evidence type="ECO:0000256" key="1">
    <source>
        <dbReference type="SAM" id="MobiDB-lite"/>
    </source>
</evidence>
<accession>A0A7E4W5M0</accession>
<evidence type="ECO:0000313" key="3">
    <source>
        <dbReference type="WBParaSite" id="Pan_g6836.t1"/>
    </source>
</evidence>
<reference evidence="3" key="2">
    <citation type="submission" date="2020-10" db="UniProtKB">
        <authorList>
            <consortium name="WormBaseParasite"/>
        </authorList>
    </citation>
    <scope>IDENTIFICATION</scope>
</reference>
<name>A0A7E4W5M0_PANRE</name>
<dbReference type="WBParaSite" id="Pan_g6836.t1">
    <property type="protein sequence ID" value="Pan_g6836.t1"/>
    <property type="gene ID" value="Pan_g6836"/>
</dbReference>